<protein>
    <recommendedName>
        <fullName evidence="5">Transmembrane protein</fullName>
    </recommendedName>
</protein>
<name>A0AAV4CAT3_9GAST</name>
<accession>A0AAV4CAT3</accession>
<evidence type="ECO:0008006" key="5">
    <source>
        <dbReference type="Google" id="ProtNLM"/>
    </source>
</evidence>
<keyword evidence="2" id="KW-1133">Transmembrane helix</keyword>
<feature type="transmembrane region" description="Helical" evidence="2">
    <location>
        <begin position="51"/>
        <end position="71"/>
    </location>
</feature>
<evidence type="ECO:0000256" key="2">
    <source>
        <dbReference type="SAM" id="Phobius"/>
    </source>
</evidence>
<feature type="region of interest" description="Disordered" evidence="1">
    <location>
        <begin position="97"/>
        <end position="143"/>
    </location>
</feature>
<evidence type="ECO:0000313" key="4">
    <source>
        <dbReference type="Proteomes" id="UP000735302"/>
    </source>
</evidence>
<keyword evidence="2" id="KW-0812">Transmembrane</keyword>
<keyword evidence="4" id="KW-1185">Reference proteome</keyword>
<reference evidence="3 4" key="1">
    <citation type="journal article" date="2021" name="Elife">
        <title>Chloroplast acquisition without the gene transfer in kleptoplastic sea slugs, Plakobranchus ocellatus.</title>
        <authorList>
            <person name="Maeda T."/>
            <person name="Takahashi S."/>
            <person name="Yoshida T."/>
            <person name="Shimamura S."/>
            <person name="Takaki Y."/>
            <person name="Nagai Y."/>
            <person name="Toyoda A."/>
            <person name="Suzuki Y."/>
            <person name="Arimoto A."/>
            <person name="Ishii H."/>
            <person name="Satoh N."/>
            <person name="Nishiyama T."/>
            <person name="Hasebe M."/>
            <person name="Maruyama T."/>
            <person name="Minagawa J."/>
            <person name="Obokata J."/>
            <person name="Shigenobu S."/>
        </authorList>
    </citation>
    <scope>NUCLEOTIDE SEQUENCE [LARGE SCALE GENOMIC DNA]</scope>
</reference>
<keyword evidence="2" id="KW-0472">Membrane</keyword>
<dbReference type="Proteomes" id="UP000735302">
    <property type="component" value="Unassembled WGS sequence"/>
</dbReference>
<feature type="compositionally biased region" description="Basic and acidic residues" evidence="1">
    <location>
        <begin position="108"/>
        <end position="118"/>
    </location>
</feature>
<dbReference type="AlphaFoldDB" id="A0AAV4CAT3"/>
<gene>
    <name evidence="3" type="ORF">PoB_005468400</name>
</gene>
<evidence type="ECO:0000256" key="1">
    <source>
        <dbReference type="SAM" id="MobiDB-lite"/>
    </source>
</evidence>
<feature type="compositionally biased region" description="Low complexity" evidence="1">
    <location>
        <begin position="131"/>
        <end position="143"/>
    </location>
</feature>
<feature type="transmembrane region" description="Helical" evidence="2">
    <location>
        <begin position="15"/>
        <end position="39"/>
    </location>
</feature>
<comment type="caution">
    <text evidence="3">The sequence shown here is derived from an EMBL/GenBank/DDBJ whole genome shotgun (WGS) entry which is preliminary data.</text>
</comment>
<sequence length="143" mass="15699">MLVLRPTWRRLHVKAAYLTFAAVAGVSSGIGVIIFVTMLEEEAYELLWAPALPGIGGALYLLIALGGYLSWRNHSTDEEFDDRSEFSDRASGMYEFASSGKGHAVGSDPRRKPSKDNNGHGIQVHGKRYQRSVSQQSSKSDVV</sequence>
<dbReference type="EMBL" id="BLXT01006003">
    <property type="protein sequence ID" value="GFO28179.1"/>
    <property type="molecule type" value="Genomic_DNA"/>
</dbReference>
<organism evidence="3 4">
    <name type="scientific">Plakobranchus ocellatus</name>
    <dbReference type="NCBI Taxonomy" id="259542"/>
    <lineage>
        <taxon>Eukaryota</taxon>
        <taxon>Metazoa</taxon>
        <taxon>Spiralia</taxon>
        <taxon>Lophotrochozoa</taxon>
        <taxon>Mollusca</taxon>
        <taxon>Gastropoda</taxon>
        <taxon>Heterobranchia</taxon>
        <taxon>Euthyneura</taxon>
        <taxon>Panpulmonata</taxon>
        <taxon>Sacoglossa</taxon>
        <taxon>Placobranchoidea</taxon>
        <taxon>Plakobranchidae</taxon>
        <taxon>Plakobranchus</taxon>
    </lineage>
</organism>
<evidence type="ECO:0000313" key="3">
    <source>
        <dbReference type="EMBL" id="GFO28179.1"/>
    </source>
</evidence>
<proteinExistence type="predicted"/>